<keyword evidence="1" id="KW-0472">Membrane</keyword>
<gene>
    <name evidence="2" type="ORF">SAMN05421819_0594</name>
</gene>
<proteinExistence type="predicted"/>
<keyword evidence="1" id="KW-0812">Transmembrane</keyword>
<accession>A0A1H5TFS7</accession>
<sequence>MGLIRRYIFWTYPRGSFHYDVMVTLILAFIFITPRFVDYKDKPAPDVLFSTNEVLVRPAGMAGTQQKFVYEVRKEAVHGAKDDAAIRTELLQVIQPVAGTPITLTGYQQVLNTHGILVAYDATVLR</sequence>
<dbReference type="EMBL" id="FNVA01000001">
    <property type="protein sequence ID" value="SEF61666.1"/>
    <property type="molecule type" value="Genomic_DNA"/>
</dbReference>
<reference evidence="2 3" key="1">
    <citation type="submission" date="2016-10" db="EMBL/GenBank/DDBJ databases">
        <authorList>
            <person name="de Groot N.N."/>
        </authorList>
    </citation>
    <scope>NUCLEOTIDE SEQUENCE [LARGE SCALE GENOMIC DNA]</scope>
    <source>
        <strain evidence="2 3">DSM 22489</strain>
    </source>
</reference>
<keyword evidence="1" id="KW-1133">Transmembrane helix</keyword>
<evidence type="ECO:0000313" key="2">
    <source>
        <dbReference type="EMBL" id="SEF61666.1"/>
    </source>
</evidence>
<feature type="transmembrane region" description="Helical" evidence="1">
    <location>
        <begin position="17"/>
        <end position="37"/>
    </location>
</feature>
<dbReference type="AlphaFoldDB" id="A0A1H5TFS7"/>
<organism evidence="2 3">
    <name type="scientific">Bryocella elongata</name>
    <dbReference type="NCBI Taxonomy" id="863522"/>
    <lineage>
        <taxon>Bacteria</taxon>
        <taxon>Pseudomonadati</taxon>
        <taxon>Acidobacteriota</taxon>
        <taxon>Terriglobia</taxon>
        <taxon>Terriglobales</taxon>
        <taxon>Acidobacteriaceae</taxon>
        <taxon>Bryocella</taxon>
    </lineage>
</organism>
<evidence type="ECO:0000313" key="3">
    <source>
        <dbReference type="Proteomes" id="UP000236728"/>
    </source>
</evidence>
<dbReference type="Proteomes" id="UP000236728">
    <property type="component" value="Unassembled WGS sequence"/>
</dbReference>
<dbReference type="RefSeq" id="WP_235011306.1">
    <property type="nucleotide sequence ID" value="NZ_FNVA01000001.1"/>
</dbReference>
<evidence type="ECO:0000256" key="1">
    <source>
        <dbReference type="SAM" id="Phobius"/>
    </source>
</evidence>
<name>A0A1H5TFS7_9BACT</name>
<keyword evidence="3" id="KW-1185">Reference proteome</keyword>
<protein>
    <submittedName>
        <fullName evidence="2">Uncharacterized protein</fullName>
    </submittedName>
</protein>